<evidence type="ECO:0008006" key="5">
    <source>
        <dbReference type="Google" id="ProtNLM"/>
    </source>
</evidence>
<proteinExistence type="predicted"/>
<keyword evidence="4" id="KW-1185">Reference proteome</keyword>
<evidence type="ECO:0000313" key="1">
    <source>
        <dbReference type="EMBL" id="KRT55443.1"/>
    </source>
</evidence>
<comment type="caution">
    <text evidence="1">The sequence shown here is derived from an EMBL/GenBank/DDBJ whole genome shotgun (WGS) entry which is preliminary data.</text>
</comment>
<dbReference type="Proteomes" id="UP000051634">
    <property type="component" value="Unassembled WGS sequence"/>
</dbReference>
<dbReference type="AlphaFoldDB" id="A0A0T5YY14"/>
<organism evidence="1 4">
    <name type="scientific">endosymbiont of Ridgeia piscesae</name>
    <dbReference type="NCBI Taxonomy" id="54398"/>
    <lineage>
        <taxon>Bacteria</taxon>
        <taxon>Pseudomonadati</taxon>
        <taxon>Pseudomonadota</taxon>
        <taxon>Gammaproteobacteria</taxon>
        <taxon>sulfur-oxidizing symbionts</taxon>
    </lineage>
</organism>
<reference evidence="3 4" key="1">
    <citation type="submission" date="2015-11" db="EMBL/GenBank/DDBJ databases">
        <title>The genome of Candidatus Endoriftia persephone in Ridgeia piscesae and population structure of the North Eastern Pacific vestimentiferan symbionts.</title>
        <authorList>
            <person name="Perez M."/>
            <person name="Juniper K.S."/>
        </authorList>
    </citation>
    <scope>NUCLEOTIDE SEQUENCE [LARGE SCALE GENOMIC DNA]</scope>
    <source>
        <strain evidence="2">Ind10</strain>
        <strain evidence="1">Ind11</strain>
    </source>
</reference>
<protein>
    <recommendedName>
        <fullName evidence="5">Transposase, IS5 family</fullName>
    </recommendedName>
</protein>
<dbReference type="EMBL" id="LDXT01000079">
    <property type="protein sequence ID" value="KRT55443.1"/>
    <property type="molecule type" value="Genomic_DNA"/>
</dbReference>
<gene>
    <name evidence="1" type="ORF">Ga0074115_11835</name>
    <name evidence="2" type="ORF">Ga0076813_14604</name>
</gene>
<evidence type="ECO:0000313" key="3">
    <source>
        <dbReference type="Proteomes" id="UP000051276"/>
    </source>
</evidence>
<dbReference type="Proteomes" id="UP000051276">
    <property type="component" value="Unassembled WGS sequence"/>
</dbReference>
<sequence length="78" mass="8968">MSFSDAEHAAKRKQTRREKFLLEMDKSIPWKRLEERIAPHYPKLHRGITQFISMLQSVNAKQARQGIGLAAIPPLCPV</sequence>
<dbReference type="OrthoDB" id="9774608at2"/>
<name>A0A0T5YY14_9GAMM</name>
<accession>A0A0T5YY14</accession>
<dbReference type="EMBL" id="LMXI01000234">
    <property type="protein sequence ID" value="KRT58984.1"/>
    <property type="molecule type" value="Genomic_DNA"/>
</dbReference>
<evidence type="ECO:0000313" key="4">
    <source>
        <dbReference type="Proteomes" id="UP000051634"/>
    </source>
</evidence>
<evidence type="ECO:0000313" key="2">
    <source>
        <dbReference type="EMBL" id="KRT58984.1"/>
    </source>
</evidence>